<dbReference type="EMBL" id="LR881470">
    <property type="protein sequence ID" value="CAD5333099.1"/>
    <property type="molecule type" value="Genomic_DNA"/>
</dbReference>
<feature type="compositionally biased region" description="Basic and acidic residues" evidence="1">
    <location>
        <begin position="68"/>
        <end position="78"/>
    </location>
</feature>
<accession>A0A7G2FIA0</accession>
<proteinExistence type="predicted"/>
<feature type="region of interest" description="Disordered" evidence="1">
    <location>
        <begin position="1"/>
        <end position="133"/>
    </location>
</feature>
<reference evidence="2 3" key="1">
    <citation type="submission" date="2020-09" db="EMBL/GenBank/DDBJ databases">
        <authorList>
            <person name="Ashkenazy H."/>
        </authorList>
    </citation>
    <scope>NUCLEOTIDE SEQUENCE [LARGE SCALE GENOMIC DNA]</scope>
    <source>
        <strain evidence="3">cv. Cdm-0</strain>
    </source>
</reference>
<name>A0A7G2FIA0_ARATH</name>
<feature type="compositionally biased region" description="Basic residues" evidence="1">
    <location>
        <begin position="112"/>
        <end position="124"/>
    </location>
</feature>
<feature type="compositionally biased region" description="Basic and acidic residues" evidence="1">
    <location>
        <begin position="98"/>
        <end position="111"/>
    </location>
</feature>
<organism evidence="2 3">
    <name type="scientific">Arabidopsis thaliana</name>
    <name type="common">Mouse-ear cress</name>
    <dbReference type="NCBI Taxonomy" id="3702"/>
    <lineage>
        <taxon>Eukaryota</taxon>
        <taxon>Viridiplantae</taxon>
        <taxon>Streptophyta</taxon>
        <taxon>Embryophyta</taxon>
        <taxon>Tracheophyta</taxon>
        <taxon>Spermatophyta</taxon>
        <taxon>Magnoliopsida</taxon>
        <taxon>eudicotyledons</taxon>
        <taxon>Gunneridae</taxon>
        <taxon>Pentapetalae</taxon>
        <taxon>rosids</taxon>
        <taxon>malvids</taxon>
        <taxon>Brassicales</taxon>
        <taxon>Brassicaceae</taxon>
        <taxon>Camelineae</taxon>
        <taxon>Arabidopsis</taxon>
    </lineage>
</organism>
<protein>
    <submittedName>
        <fullName evidence="2">(thale cress) hypothetical protein</fullName>
    </submittedName>
</protein>
<evidence type="ECO:0000313" key="3">
    <source>
        <dbReference type="Proteomes" id="UP000516314"/>
    </source>
</evidence>
<sequence length="133" mass="14652">MRVSPVKCGKDGEAIGLEDGDDNEGFLQDAKTEIGCGSRPRMAKRFAAHGSSPMNEGSMRTGSGRGSGDARKEWEKGRAQCLNLSSSIGFENQSETDAGEKNRGLDPDAGERRRHRRRKKKVVRAPRYSDLRE</sequence>
<evidence type="ECO:0000313" key="2">
    <source>
        <dbReference type="EMBL" id="CAD5333099.1"/>
    </source>
</evidence>
<dbReference type="AlphaFoldDB" id="A0A7G2FIA0"/>
<gene>
    <name evidence="2" type="ORF">AT9943_LOCUS20474</name>
</gene>
<dbReference type="Proteomes" id="UP000516314">
    <property type="component" value="Chromosome 5"/>
</dbReference>
<feature type="compositionally biased region" description="Polar residues" evidence="1">
    <location>
        <begin position="82"/>
        <end position="96"/>
    </location>
</feature>
<evidence type="ECO:0000256" key="1">
    <source>
        <dbReference type="SAM" id="MobiDB-lite"/>
    </source>
</evidence>